<keyword evidence="2" id="KW-0812">Transmembrane</keyword>
<feature type="compositionally biased region" description="Pro residues" evidence="1">
    <location>
        <begin position="296"/>
        <end position="306"/>
    </location>
</feature>
<feature type="region of interest" description="Disordered" evidence="1">
    <location>
        <begin position="284"/>
        <end position="330"/>
    </location>
</feature>
<organism evidence="3 4">
    <name type="scientific">Manduca sexta</name>
    <name type="common">Tobacco hawkmoth</name>
    <name type="synonym">Tobacco hornworm</name>
    <dbReference type="NCBI Taxonomy" id="7130"/>
    <lineage>
        <taxon>Eukaryota</taxon>
        <taxon>Metazoa</taxon>
        <taxon>Ecdysozoa</taxon>
        <taxon>Arthropoda</taxon>
        <taxon>Hexapoda</taxon>
        <taxon>Insecta</taxon>
        <taxon>Pterygota</taxon>
        <taxon>Neoptera</taxon>
        <taxon>Endopterygota</taxon>
        <taxon>Lepidoptera</taxon>
        <taxon>Glossata</taxon>
        <taxon>Ditrysia</taxon>
        <taxon>Bombycoidea</taxon>
        <taxon>Sphingidae</taxon>
        <taxon>Sphinginae</taxon>
        <taxon>Sphingini</taxon>
        <taxon>Manduca</taxon>
    </lineage>
</organism>
<evidence type="ECO:0000313" key="3">
    <source>
        <dbReference type="EMBL" id="KAG6454375.1"/>
    </source>
</evidence>
<feature type="region of interest" description="Disordered" evidence="1">
    <location>
        <begin position="26"/>
        <end position="66"/>
    </location>
</feature>
<feature type="compositionally biased region" description="Low complexity" evidence="1">
    <location>
        <begin position="51"/>
        <end position="63"/>
    </location>
</feature>
<reference evidence="3" key="2">
    <citation type="submission" date="2020-12" db="EMBL/GenBank/DDBJ databases">
        <authorList>
            <person name="Kanost M."/>
        </authorList>
    </citation>
    <scope>NUCLEOTIDE SEQUENCE</scope>
</reference>
<dbReference type="Proteomes" id="UP000791440">
    <property type="component" value="Unassembled WGS sequence"/>
</dbReference>
<keyword evidence="2" id="KW-0472">Membrane</keyword>
<feature type="transmembrane region" description="Helical" evidence="2">
    <location>
        <begin position="142"/>
        <end position="165"/>
    </location>
</feature>
<reference evidence="3" key="1">
    <citation type="journal article" date="2016" name="Insect Biochem. Mol. Biol.">
        <title>Multifaceted biological insights from a draft genome sequence of the tobacco hornworm moth, Manduca sexta.</title>
        <authorList>
            <person name="Kanost M.R."/>
            <person name="Arrese E.L."/>
            <person name="Cao X."/>
            <person name="Chen Y.R."/>
            <person name="Chellapilla S."/>
            <person name="Goldsmith M.R."/>
            <person name="Grosse-Wilde E."/>
            <person name="Heckel D.G."/>
            <person name="Herndon N."/>
            <person name="Jiang H."/>
            <person name="Papanicolaou A."/>
            <person name="Qu J."/>
            <person name="Soulages J.L."/>
            <person name="Vogel H."/>
            <person name="Walters J."/>
            <person name="Waterhouse R.M."/>
            <person name="Ahn S.J."/>
            <person name="Almeida F.C."/>
            <person name="An C."/>
            <person name="Aqrawi P."/>
            <person name="Bretschneider A."/>
            <person name="Bryant W.B."/>
            <person name="Bucks S."/>
            <person name="Chao H."/>
            <person name="Chevignon G."/>
            <person name="Christen J.M."/>
            <person name="Clarke D.F."/>
            <person name="Dittmer N.T."/>
            <person name="Ferguson L.C.F."/>
            <person name="Garavelou S."/>
            <person name="Gordon K.H.J."/>
            <person name="Gunaratna R.T."/>
            <person name="Han Y."/>
            <person name="Hauser F."/>
            <person name="He Y."/>
            <person name="Heidel-Fischer H."/>
            <person name="Hirsh A."/>
            <person name="Hu Y."/>
            <person name="Jiang H."/>
            <person name="Kalra D."/>
            <person name="Klinner C."/>
            <person name="Konig C."/>
            <person name="Kovar C."/>
            <person name="Kroll A.R."/>
            <person name="Kuwar S.S."/>
            <person name="Lee S.L."/>
            <person name="Lehman R."/>
            <person name="Li K."/>
            <person name="Li Z."/>
            <person name="Liang H."/>
            <person name="Lovelace S."/>
            <person name="Lu Z."/>
            <person name="Mansfield J.H."/>
            <person name="McCulloch K.J."/>
            <person name="Mathew T."/>
            <person name="Morton B."/>
            <person name="Muzny D.M."/>
            <person name="Neunemann D."/>
            <person name="Ongeri F."/>
            <person name="Pauchet Y."/>
            <person name="Pu L.L."/>
            <person name="Pyrousis I."/>
            <person name="Rao X.J."/>
            <person name="Redding A."/>
            <person name="Roesel C."/>
            <person name="Sanchez-Gracia A."/>
            <person name="Schaack S."/>
            <person name="Shukla A."/>
            <person name="Tetreau G."/>
            <person name="Wang Y."/>
            <person name="Xiong G.H."/>
            <person name="Traut W."/>
            <person name="Walsh T.K."/>
            <person name="Worley K.C."/>
            <person name="Wu D."/>
            <person name="Wu W."/>
            <person name="Wu Y.Q."/>
            <person name="Zhang X."/>
            <person name="Zou Z."/>
            <person name="Zucker H."/>
            <person name="Briscoe A.D."/>
            <person name="Burmester T."/>
            <person name="Clem R.J."/>
            <person name="Feyereisen R."/>
            <person name="Grimmelikhuijzen C.J.P."/>
            <person name="Hamodrakas S.J."/>
            <person name="Hansson B.S."/>
            <person name="Huguet E."/>
            <person name="Jermiin L.S."/>
            <person name="Lan Q."/>
            <person name="Lehman H.K."/>
            <person name="Lorenzen M."/>
            <person name="Merzendorfer H."/>
            <person name="Michalopoulos I."/>
            <person name="Morton D.B."/>
            <person name="Muthukrishnan S."/>
            <person name="Oakeshott J.G."/>
            <person name="Palmer W."/>
            <person name="Park Y."/>
            <person name="Passarelli A.L."/>
            <person name="Rozas J."/>
            <person name="Schwartz L.M."/>
            <person name="Smith W."/>
            <person name="Southgate A."/>
            <person name="Vilcinskas A."/>
            <person name="Vogt R."/>
            <person name="Wang P."/>
            <person name="Werren J."/>
            <person name="Yu X.Q."/>
            <person name="Zhou J.J."/>
            <person name="Brown S.J."/>
            <person name="Scherer S.E."/>
            <person name="Richards S."/>
            <person name="Blissard G.W."/>
        </authorList>
    </citation>
    <scope>NUCLEOTIDE SEQUENCE</scope>
</reference>
<sequence>MRLIIMRRVVTMNKFQVRHSIEDQERAETGRRLKQSSKVLPARPRCRARTRSAAPSTNTPSTSQQLAITTRRNSLVSVLSSLTASCKSSASVARCECPRIDARAIMYTTGLQAEDSWQMDSEAAHDRSRSHDTSEITCELELVTIVFSVVVAVVLMVLCAACVVCRHSRYHRVFRISPIGMTAVSSNSAEMRKRFLEEHPIGSDTRCSNIATVFRTFPDLEKERRRVDGSPDAILAIRAPWDQTVHPKDLIRPRAFISTERTGSLIRINYEEVVARVEEARRMRHSAGGATSARPLPRPSAPPPAPRAAASAPASPRDSTPTTSSPPSTS</sequence>
<evidence type="ECO:0000256" key="1">
    <source>
        <dbReference type="SAM" id="MobiDB-lite"/>
    </source>
</evidence>
<proteinExistence type="predicted"/>
<gene>
    <name evidence="3" type="ORF">O3G_MSEX008688</name>
</gene>
<comment type="caution">
    <text evidence="3">The sequence shown here is derived from an EMBL/GenBank/DDBJ whole genome shotgun (WGS) entry which is preliminary data.</text>
</comment>
<dbReference type="AlphaFoldDB" id="A0A921ZBB4"/>
<dbReference type="EMBL" id="JH668466">
    <property type="protein sequence ID" value="KAG6454375.1"/>
    <property type="molecule type" value="Genomic_DNA"/>
</dbReference>
<evidence type="ECO:0000313" key="4">
    <source>
        <dbReference type="Proteomes" id="UP000791440"/>
    </source>
</evidence>
<accession>A0A921ZBB4</accession>
<keyword evidence="2" id="KW-1133">Transmembrane helix</keyword>
<protein>
    <submittedName>
        <fullName evidence="3">Uncharacterized protein</fullName>
    </submittedName>
</protein>
<feature type="compositionally biased region" description="Low complexity" evidence="1">
    <location>
        <begin position="307"/>
        <end position="330"/>
    </location>
</feature>
<keyword evidence="4" id="KW-1185">Reference proteome</keyword>
<name>A0A921ZBB4_MANSE</name>
<evidence type="ECO:0000256" key="2">
    <source>
        <dbReference type="SAM" id="Phobius"/>
    </source>
</evidence>